<keyword evidence="5" id="KW-0560">Oxidoreductase</keyword>
<dbReference type="SUPFAM" id="SSF55856">
    <property type="entry name" value="Cytochrome b5-like heme/steroid binding domain"/>
    <property type="match status" value="1"/>
</dbReference>
<feature type="transmembrane region" description="Helical" evidence="8">
    <location>
        <begin position="305"/>
        <end position="328"/>
    </location>
</feature>
<dbReference type="InterPro" id="IPR005804">
    <property type="entry name" value="FA_desaturase_dom"/>
</dbReference>
<dbReference type="AlphaFoldDB" id="A0A813SDC7"/>
<keyword evidence="3 8" id="KW-0812">Transmembrane</keyword>
<dbReference type="Proteomes" id="UP000663879">
    <property type="component" value="Unassembled WGS sequence"/>
</dbReference>
<protein>
    <recommendedName>
        <fullName evidence="9">Cytochrome b5 heme-binding domain-containing protein</fullName>
    </recommendedName>
</protein>
<keyword evidence="4 8" id="KW-1133">Transmembrane helix</keyword>
<evidence type="ECO:0000313" key="11">
    <source>
        <dbReference type="Proteomes" id="UP000663879"/>
    </source>
</evidence>
<dbReference type="InterPro" id="IPR036400">
    <property type="entry name" value="Cyt_B5-like_heme/steroid_sf"/>
</dbReference>
<evidence type="ECO:0000256" key="1">
    <source>
        <dbReference type="ARBA" id="ARBA00004141"/>
    </source>
</evidence>
<feature type="transmembrane region" description="Helical" evidence="8">
    <location>
        <begin position="157"/>
        <end position="175"/>
    </location>
</feature>
<dbReference type="EMBL" id="CAJNOC010000747">
    <property type="protein sequence ID" value="CAF0798898.1"/>
    <property type="molecule type" value="Genomic_DNA"/>
</dbReference>
<dbReference type="GO" id="GO:0016717">
    <property type="term" value="F:oxidoreductase activity, acting on paired donors, with oxidation of a pair of donors resulting in the reduction of molecular oxygen to two molecules of water"/>
    <property type="evidence" value="ECO:0007669"/>
    <property type="project" value="TreeGrafter"/>
</dbReference>
<dbReference type="Pfam" id="PF00173">
    <property type="entry name" value="Cyt-b5"/>
    <property type="match status" value="1"/>
</dbReference>
<proteinExistence type="inferred from homology"/>
<keyword evidence="6" id="KW-0443">Lipid metabolism</keyword>
<feature type="transmembrane region" description="Helical" evidence="8">
    <location>
        <begin position="263"/>
        <end position="285"/>
    </location>
</feature>
<dbReference type="PANTHER" id="PTHR19353">
    <property type="entry name" value="FATTY ACID DESATURASE 2"/>
    <property type="match status" value="1"/>
</dbReference>
<dbReference type="GO" id="GO:0006629">
    <property type="term" value="P:lipid metabolic process"/>
    <property type="evidence" value="ECO:0007669"/>
    <property type="project" value="UniProtKB-KW"/>
</dbReference>
<dbReference type="Gene3D" id="3.10.120.10">
    <property type="entry name" value="Cytochrome b5-like heme/steroid binding domain"/>
    <property type="match status" value="1"/>
</dbReference>
<keyword evidence="11" id="KW-1185">Reference proteome</keyword>
<evidence type="ECO:0000313" key="10">
    <source>
        <dbReference type="EMBL" id="CAF0798898.1"/>
    </source>
</evidence>
<comment type="caution">
    <text evidence="10">The sequence shown here is derived from an EMBL/GenBank/DDBJ whole genome shotgun (WGS) entry which is preliminary data.</text>
</comment>
<accession>A0A813SDC7</accession>
<evidence type="ECO:0000256" key="4">
    <source>
        <dbReference type="ARBA" id="ARBA00022989"/>
    </source>
</evidence>
<dbReference type="PANTHER" id="PTHR19353:SF88">
    <property type="entry name" value="DELTA(5) FATTY ACID DESATURASE FAT-4"/>
    <property type="match status" value="1"/>
</dbReference>
<reference evidence="10" key="1">
    <citation type="submission" date="2021-02" db="EMBL/GenBank/DDBJ databases">
        <authorList>
            <person name="Nowell W R."/>
        </authorList>
    </citation>
    <scope>NUCLEOTIDE SEQUENCE</scope>
    <source>
        <strain evidence="10">Ploen Becks lab</strain>
    </source>
</reference>
<evidence type="ECO:0000259" key="9">
    <source>
        <dbReference type="PROSITE" id="PS50255"/>
    </source>
</evidence>
<dbReference type="SMART" id="SM01117">
    <property type="entry name" value="Cyt-b5"/>
    <property type="match status" value="1"/>
</dbReference>
<evidence type="ECO:0000256" key="8">
    <source>
        <dbReference type="SAM" id="Phobius"/>
    </source>
</evidence>
<dbReference type="Pfam" id="PF00487">
    <property type="entry name" value="FA_desaturase"/>
    <property type="match status" value="1"/>
</dbReference>
<feature type="transmembrane region" description="Helical" evidence="8">
    <location>
        <begin position="129"/>
        <end position="150"/>
    </location>
</feature>
<feature type="domain" description="Cytochrome b5 heme-binding" evidence="9">
    <location>
        <begin position="18"/>
        <end position="92"/>
    </location>
</feature>
<dbReference type="OrthoDB" id="260091at2759"/>
<dbReference type="PROSITE" id="PS50255">
    <property type="entry name" value="CYTOCHROME_B5_2"/>
    <property type="match status" value="1"/>
</dbReference>
<evidence type="ECO:0000256" key="2">
    <source>
        <dbReference type="ARBA" id="ARBA00009295"/>
    </source>
</evidence>
<gene>
    <name evidence="10" type="ORF">OXX778_LOCUS6361</name>
</gene>
<comment type="subcellular location">
    <subcellularLocation>
        <location evidence="1">Membrane</location>
        <topology evidence="1">Multi-pass membrane protein</topology>
    </subcellularLocation>
</comment>
<name>A0A813SDC7_9BILA</name>
<evidence type="ECO:0000256" key="7">
    <source>
        <dbReference type="ARBA" id="ARBA00023136"/>
    </source>
</evidence>
<comment type="similarity">
    <text evidence="2">Belongs to the fatty acid desaturase type 1 family.</text>
</comment>
<organism evidence="10 11">
    <name type="scientific">Brachionus calyciflorus</name>
    <dbReference type="NCBI Taxonomy" id="104777"/>
    <lineage>
        <taxon>Eukaryota</taxon>
        <taxon>Metazoa</taxon>
        <taxon>Spiralia</taxon>
        <taxon>Gnathifera</taxon>
        <taxon>Rotifera</taxon>
        <taxon>Eurotatoria</taxon>
        <taxon>Monogononta</taxon>
        <taxon>Pseudotrocha</taxon>
        <taxon>Ploima</taxon>
        <taxon>Brachionidae</taxon>
        <taxon>Brachionus</taxon>
    </lineage>
</organism>
<evidence type="ECO:0000256" key="3">
    <source>
        <dbReference type="ARBA" id="ARBA00022692"/>
    </source>
</evidence>
<evidence type="ECO:0000256" key="6">
    <source>
        <dbReference type="ARBA" id="ARBA00023098"/>
    </source>
</evidence>
<keyword evidence="7 8" id="KW-0472">Membrane</keyword>
<dbReference type="PIRSF" id="PIRSF015921">
    <property type="entry name" value="FA_sphinglp_des"/>
    <property type="match status" value="1"/>
</dbReference>
<dbReference type="InterPro" id="IPR012171">
    <property type="entry name" value="Fatty_acid_desaturase"/>
</dbReference>
<dbReference type="PRINTS" id="PR00363">
    <property type="entry name" value="CYTOCHROMEB5"/>
</dbReference>
<evidence type="ECO:0000256" key="5">
    <source>
        <dbReference type="ARBA" id="ARBA00023002"/>
    </source>
</evidence>
<dbReference type="CDD" id="cd03506">
    <property type="entry name" value="Delta6-FADS-like"/>
    <property type="match status" value="1"/>
</dbReference>
<dbReference type="GO" id="GO:0016020">
    <property type="term" value="C:membrane"/>
    <property type="evidence" value="ECO:0007669"/>
    <property type="project" value="UniProtKB-SubCell"/>
</dbReference>
<dbReference type="InterPro" id="IPR001199">
    <property type="entry name" value="Cyt_B5-like_heme/steroid-bd"/>
</dbReference>
<sequence>MGKGANHVPDEVEGTVNEELKTFKWNEIRQNKWLVIEDTVYDVTNFRKKHPGGITLMNNNLGQDATDAFMSFHKDLKKAEKYLKSLKIGKVLPESDINQNEERRDELNKDFRKLRKLAERMNLFKPSPWFYSLQFLQLIVLDIIGAYIIHKSGYDNWISYFIAVACLVTTQAQAGWLQHDLGHLSVLKTTKLNHFAHRVVICIIMGFSADRWNSRHFKHHAKPNAIKKDPDIRFTYFYLVGKTLPKELGEKKKGWLPYHFQQIYFFFTLPALLIPVLSVFEMYLYMIRYMKIMDMLWITIFYARWYFMFVPSLGVLGAIKLCFLVRFFQSYWFIWSTQMSHLPMEVDYDKDLSWFRTQLVTTCNVEQSAFNDWVSGHLNFQIEHHLFPTMPRHNLYKIAPHVRELCEKYGIEYKCKTMSQATFDIYHCLKESGEIWHEAYNNM</sequence>